<evidence type="ECO:0000313" key="5">
    <source>
        <dbReference type="Proteomes" id="UP000268615"/>
    </source>
</evidence>
<dbReference type="SUPFAM" id="SSF140566">
    <property type="entry name" value="FlgN-like"/>
    <property type="match status" value="1"/>
</dbReference>
<dbReference type="GO" id="GO:0044780">
    <property type="term" value="P:bacterial-type flagellum assembly"/>
    <property type="evidence" value="ECO:0007669"/>
    <property type="project" value="InterPro"/>
</dbReference>
<dbReference type="EMBL" id="RPOH01000019">
    <property type="protein sequence ID" value="RPH29454.1"/>
    <property type="molecule type" value="Genomic_DNA"/>
</dbReference>
<comment type="similarity">
    <text evidence="2">Belongs to the FlgN family.</text>
</comment>
<evidence type="ECO:0000256" key="1">
    <source>
        <dbReference type="ARBA" id="ARBA00002397"/>
    </source>
</evidence>
<proteinExistence type="inferred from homology"/>
<name>A0A3N5DKZ6_9ENTR</name>
<comment type="caution">
    <text evidence="4">The sequence shown here is derived from an EMBL/GenBank/DDBJ whole genome shotgun (WGS) entry which is preliminary data.</text>
</comment>
<dbReference type="InterPro" id="IPR036679">
    <property type="entry name" value="FlgN-like_sf"/>
</dbReference>
<organism evidence="4 5">
    <name type="scientific">Buttiauxella warmboldiae</name>
    <dbReference type="NCBI Taxonomy" id="82993"/>
    <lineage>
        <taxon>Bacteria</taxon>
        <taxon>Pseudomonadati</taxon>
        <taxon>Pseudomonadota</taxon>
        <taxon>Gammaproteobacteria</taxon>
        <taxon>Enterobacterales</taxon>
        <taxon>Enterobacteriaceae</taxon>
        <taxon>Buttiauxella</taxon>
    </lineage>
</organism>
<protein>
    <submittedName>
        <fullName evidence="4">Flagellar protein FlgN</fullName>
    </submittedName>
</protein>
<keyword evidence="3" id="KW-1005">Bacterial flagellum biogenesis</keyword>
<evidence type="ECO:0000256" key="2">
    <source>
        <dbReference type="ARBA" id="ARBA00007703"/>
    </source>
</evidence>
<comment type="function">
    <text evidence="1">Required for the efficient initiation of filament assembly.</text>
</comment>
<dbReference type="AlphaFoldDB" id="A0A3N5DKZ6"/>
<keyword evidence="5" id="KW-1185">Reference proteome</keyword>
<keyword evidence="4" id="KW-0969">Cilium</keyword>
<keyword evidence="4" id="KW-0966">Cell projection</keyword>
<dbReference type="OrthoDB" id="5600584at2"/>
<dbReference type="Gene3D" id="1.20.58.300">
    <property type="entry name" value="FlgN-like"/>
    <property type="match status" value="1"/>
</dbReference>
<dbReference type="InterPro" id="IPR007809">
    <property type="entry name" value="FlgN-like"/>
</dbReference>
<sequence length="146" mass="16629">MIMQTAGQRMTALLQDMVQDRQRYISLKNLLEEQRTLLLERDSEQLEKMSKQLLEIYNLLSESAERRTSTLLSLGVTASVEGLNKLFSHLDEDKKDKISVLLQDIQHQAKTCQLLNERNGMVLQMQADIIANLVNNSEAGSGIYHP</sequence>
<gene>
    <name evidence="4" type="ORF">EHN07_05820</name>
</gene>
<evidence type="ECO:0000313" key="4">
    <source>
        <dbReference type="EMBL" id="RPH29454.1"/>
    </source>
</evidence>
<keyword evidence="4" id="KW-0282">Flagellum</keyword>
<accession>A0A3N5DKZ6</accession>
<reference evidence="4 5" key="1">
    <citation type="submission" date="2018-11" db="EMBL/GenBank/DDBJ databases">
        <title>Draft genome sequence of Buttiauxella warmboldiae CCUG 35512.</title>
        <authorList>
            <person name="Salva-Serra F."/>
            <person name="Marathe N."/>
            <person name="Moore E."/>
            <person name="Svensson L."/>
            <person name="Engstrom-Jakobsson H."/>
        </authorList>
    </citation>
    <scope>NUCLEOTIDE SEQUENCE [LARGE SCALE GENOMIC DNA]</scope>
    <source>
        <strain evidence="4 5">CCUG 35512</strain>
    </source>
</reference>
<dbReference type="Proteomes" id="UP000268615">
    <property type="component" value="Unassembled WGS sequence"/>
</dbReference>
<dbReference type="Pfam" id="PF05130">
    <property type="entry name" value="FlgN"/>
    <property type="match status" value="1"/>
</dbReference>
<evidence type="ECO:0000256" key="3">
    <source>
        <dbReference type="ARBA" id="ARBA00022795"/>
    </source>
</evidence>